<gene>
    <name evidence="1" type="primary">mshI1</name>
    <name evidence="1" type="ORF">MTCD1_00002</name>
</gene>
<name>A0ABQ0MS29_9GAMM</name>
<dbReference type="EMBL" id="BDQM01000001">
    <property type="protein sequence ID" value="GAW94406.1"/>
    <property type="molecule type" value="Genomic_DNA"/>
</dbReference>
<comment type="caution">
    <text evidence="1">The sequence shown here is derived from an EMBL/GenBank/DDBJ whole genome shotgun (WGS) entry which is preliminary data.</text>
</comment>
<proteinExistence type="predicted"/>
<keyword evidence="2" id="KW-1185">Reference proteome</keyword>
<protein>
    <submittedName>
        <fullName evidence="1">MSHA biogenesis protein MshI1</fullName>
    </submittedName>
</protein>
<dbReference type="Gene3D" id="3.30.420.40">
    <property type="match status" value="2"/>
</dbReference>
<dbReference type="Gene3D" id="3.30.1490.300">
    <property type="match status" value="1"/>
</dbReference>
<evidence type="ECO:0000313" key="1">
    <source>
        <dbReference type="EMBL" id="GAW94406.1"/>
    </source>
</evidence>
<dbReference type="RefSeq" id="WP_057182668.1">
    <property type="nucleotide sequence ID" value="NZ_BDQM01000001.1"/>
</dbReference>
<evidence type="ECO:0000313" key="2">
    <source>
        <dbReference type="Proteomes" id="UP000197068"/>
    </source>
</evidence>
<dbReference type="SUPFAM" id="SSF53067">
    <property type="entry name" value="Actin-like ATPase domain"/>
    <property type="match status" value="1"/>
</dbReference>
<organism evidence="1 2">
    <name type="scientific">Colwellia marinimaniae</name>
    <dbReference type="NCBI Taxonomy" id="1513592"/>
    <lineage>
        <taxon>Bacteria</taxon>
        <taxon>Pseudomonadati</taxon>
        <taxon>Pseudomonadota</taxon>
        <taxon>Gammaproteobacteria</taxon>
        <taxon>Alteromonadales</taxon>
        <taxon>Colwelliaceae</taxon>
        <taxon>Colwellia</taxon>
    </lineage>
</organism>
<reference evidence="1 2" key="1">
    <citation type="submission" date="2017-06" db="EMBL/GenBank/DDBJ databases">
        <title>Whole Genome Sequences of Colwellia marinimaniae MTCD1.</title>
        <authorList>
            <person name="Kusumoto H."/>
            <person name="Inoue M."/>
            <person name="Tanikawa K."/>
            <person name="Maeji H."/>
            <person name="Cameron J.H."/>
            <person name="Bartlett D.H."/>
        </authorList>
    </citation>
    <scope>NUCLEOTIDE SEQUENCE [LARGE SCALE GENOMIC DNA]</scope>
    <source>
        <strain evidence="1 2">MTCD1</strain>
    </source>
</reference>
<dbReference type="Proteomes" id="UP000197068">
    <property type="component" value="Unassembled WGS sequence"/>
</dbReference>
<accession>A0ABQ0MS29</accession>
<sequence>MSILTKIKQFFSKKISSQRLGIAFQQQGVSLCSIPQQHSDNADNNNKTAKVLFHHEKASSANFSQAIQTLHKNYELEGSATLVLNEAQSQVVQVDKPSLSASEIHSALKWQIKDLVSISPDNMVLDYYDAPLLAGGKEKINVVCAPLDELKKLLAATEQGKVKVTAITTQEFAFANLLASQNEAVLLVCQQPNEEIVLLIVKQKQIFFQRRLRGFAQIGSKAVDELSFSLIDDISLEIQRSTDYFERQLKQAPIKEIKVLLPIELEAVFVEKLAENSAVPVSLLELPQPYHQYRAFAAAIGASLENITDTSETIAETDVLAGVRHDS</sequence>
<dbReference type="InterPro" id="IPR043129">
    <property type="entry name" value="ATPase_NBD"/>
</dbReference>